<dbReference type="Pfam" id="PF00078">
    <property type="entry name" value="RVT_1"/>
    <property type="match status" value="1"/>
</dbReference>
<dbReference type="InterPro" id="IPR008042">
    <property type="entry name" value="Retrotrans_Pao"/>
</dbReference>
<dbReference type="Gene3D" id="3.30.70.270">
    <property type="match status" value="1"/>
</dbReference>
<proteinExistence type="predicted"/>
<feature type="compositionally biased region" description="Basic residues" evidence="2">
    <location>
        <begin position="1294"/>
        <end position="1309"/>
    </location>
</feature>
<dbReference type="SUPFAM" id="SSF56672">
    <property type="entry name" value="DNA/RNA polymerases"/>
    <property type="match status" value="1"/>
</dbReference>
<evidence type="ECO:0000313" key="5">
    <source>
        <dbReference type="WBParaSite" id="HCON_00050700-00001"/>
    </source>
</evidence>
<evidence type="ECO:0000259" key="3">
    <source>
        <dbReference type="PROSITE" id="PS50878"/>
    </source>
</evidence>
<keyword evidence="4" id="KW-1185">Reference proteome</keyword>
<dbReference type="Pfam" id="PF05380">
    <property type="entry name" value="Peptidase_A17"/>
    <property type="match status" value="1"/>
</dbReference>
<organism evidence="4 5">
    <name type="scientific">Haemonchus contortus</name>
    <name type="common">Barber pole worm</name>
    <dbReference type="NCBI Taxonomy" id="6289"/>
    <lineage>
        <taxon>Eukaryota</taxon>
        <taxon>Metazoa</taxon>
        <taxon>Ecdysozoa</taxon>
        <taxon>Nematoda</taxon>
        <taxon>Chromadorea</taxon>
        <taxon>Rhabditida</taxon>
        <taxon>Rhabditina</taxon>
        <taxon>Rhabditomorpha</taxon>
        <taxon>Strongyloidea</taxon>
        <taxon>Trichostrongylidae</taxon>
        <taxon>Haemonchus</taxon>
    </lineage>
</organism>
<dbReference type="InterPro" id="IPR000477">
    <property type="entry name" value="RT_dom"/>
</dbReference>
<sequence>MTADIEKAFLQVRLHEIDRDATRFLWIKDLSRPLVENNIVAYRFTRVTFGLNASPFLLAATINFHLETSTYDTKIATNIKDNMYVDNLLMTAETREEALHQYREAKRIFNELNMNMREFASNDPDVRAQFDEKDKGTSTSVKVLGISCNTTSDTLVAKCSMQPLELITKRTVLHTIASVYDPLGWISPLMVRAKYFFQSLWTKSYKWDDTLSQEDQATWEKLFRAMKGFHKPRRVANKEEQLELITFSDANTHTMAACTYIKEDEKHWLIQAKTKLPSLKTVHTIPKLEINALSIATRLMLSTYEELKKTTKIKAVHILTDSEITLGWLKTVGETKIAGVLVANRVKEIKRIAENLQTDGTKVYFGYVNTKWNPADCATRGLSAEQLMNHFWWIGPPFLSEGAHNWPAETKLFEHTPQTVEVLQIATSTPENVVIDSTRFTSAMKLRRTMARVLKFIQKSSFHLPSVTKRRVTETIAICEKDNDPNLTTSSTFKNAWSWIIKLHQSKINEKTLSLRQKLNMHQDGKGIWRCYGRLGKSFLPEDAKNPIFIFPNTTLAQLIIREAHGKLHLLRRRMANVNEEELLRTPAEDEEMLDGNIEQLRQEVEGLGQRKANSLMEQDSGNEAAQGKGLQDLDAIAPAVLRDYAERRIRATSRNATIIGHREQWRDSNRVQLFQSFLRKNALTIFETLPREVREGTYDEVIEAMKARMRIDGNSQRVKALADLRLLAMRPVKLLKKAIDRKVDLDEYIERIPGPNTIVRDASGNIMEFLDTIKIAITLENQEKLVPAFVGRSPDETVILGTNALELFNLRLLKGTEAKSEHMAAKRTASVAAQNPALICNINENEEPIRIPFDALIVVPNEVESPARTTKTKRKMRRRANSNKIACRATTDGIDTSPLGLFFRCPGRHGQENDGYRYTCTIQEKTFKDVVPDAPEAIANLRFDTIFGLARLLSIYEHERNEERKRFLMLDHKYCSISVTGAQKAFLFYKKFCDHVFRSLILHDGSSLRLPHDGGTGWPIEQLNQATNEAVRYAQANSWDEVNVKEPNTTLLLLPDSFRAITAAFRENAYVERRLYSKLSEVSGFLERSVARICVLVGPTTDEPPAKRDWCKLASSLATAARMGMKVIAVAPPRGDRSYMQNRSDLNDAIELAKSAAVLMKQGLRSLIPAIESPNEPSHGPGAHPRSSSAEAYSRDVIKEYYDALRTYVKAEVDLPPLESAAKSRSSRTRLYFKQKRLGGRVSKEKSKATFTPFRNNHFRMQSMVAPICSPQMPILQYPQWMCPSTSAAPRCQHGRGRGARRGYSRPQ</sequence>
<keyword evidence="1" id="KW-0175">Coiled coil</keyword>
<feature type="region of interest" description="Disordered" evidence="2">
    <location>
        <begin position="1171"/>
        <end position="1192"/>
    </location>
</feature>
<accession>A0A7I4Y5C1</accession>
<dbReference type="PROSITE" id="PS50878">
    <property type="entry name" value="RT_POL"/>
    <property type="match status" value="1"/>
</dbReference>
<evidence type="ECO:0000256" key="2">
    <source>
        <dbReference type="SAM" id="MobiDB-lite"/>
    </source>
</evidence>
<dbReference type="Gene3D" id="3.10.10.10">
    <property type="entry name" value="HIV Type 1 Reverse Transcriptase, subunit A, domain 1"/>
    <property type="match status" value="1"/>
</dbReference>
<dbReference type="WBParaSite" id="HCON_00050700-00001">
    <property type="protein sequence ID" value="HCON_00050700-00001"/>
    <property type="gene ID" value="HCON_00050700"/>
</dbReference>
<dbReference type="OrthoDB" id="5863995at2759"/>
<dbReference type="InterPro" id="IPR043128">
    <property type="entry name" value="Rev_trsase/Diguanyl_cyclase"/>
</dbReference>
<dbReference type="Proteomes" id="UP000025227">
    <property type="component" value="Unplaced"/>
</dbReference>
<name>A0A7I4Y5C1_HAECO</name>
<evidence type="ECO:0000256" key="1">
    <source>
        <dbReference type="SAM" id="Coils"/>
    </source>
</evidence>
<evidence type="ECO:0000313" key="4">
    <source>
        <dbReference type="Proteomes" id="UP000025227"/>
    </source>
</evidence>
<protein>
    <submittedName>
        <fullName evidence="5">Reverse transcriptase domain-containing protein</fullName>
    </submittedName>
</protein>
<feature type="region of interest" description="Disordered" evidence="2">
    <location>
        <begin position="1287"/>
        <end position="1309"/>
    </location>
</feature>
<feature type="coiled-coil region" evidence="1">
    <location>
        <begin position="561"/>
        <end position="618"/>
    </location>
</feature>
<dbReference type="PANTHER" id="PTHR47331">
    <property type="entry name" value="PHD-TYPE DOMAIN-CONTAINING PROTEIN"/>
    <property type="match status" value="1"/>
</dbReference>
<feature type="domain" description="Reverse transcriptase" evidence="3">
    <location>
        <begin position="1"/>
        <end position="148"/>
    </location>
</feature>
<dbReference type="InterPro" id="IPR043502">
    <property type="entry name" value="DNA/RNA_pol_sf"/>
</dbReference>
<reference evidence="5" key="1">
    <citation type="submission" date="2020-12" db="UniProtKB">
        <authorList>
            <consortium name="WormBaseParasite"/>
        </authorList>
    </citation>
    <scope>IDENTIFICATION</scope>
    <source>
        <strain evidence="5">MHco3</strain>
    </source>
</reference>